<keyword evidence="12" id="KW-0472">Membrane</keyword>
<evidence type="ECO:0000256" key="7">
    <source>
        <dbReference type="ARBA" id="ARBA00022692"/>
    </source>
</evidence>
<proteinExistence type="inferred from homology"/>
<accession>A0A7S4M1N8</accession>
<dbReference type="EC" id="2.3.1.-" evidence="14"/>
<keyword evidence="5" id="KW-0444">Lipid biosynthesis</keyword>
<dbReference type="AlphaFoldDB" id="A0A7S4M1N8"/>
<dbReference type="GO" id="GO:0004144">
    <property type="term" value="F:diacylglycerol O-acyltransferase activity"/>
    <property type="evidence" value="ECO:0007669"/>
    <property type="project" value="TreeGrafter"/>
</dbReference>
<keyword evidence="8" id="KW-0319">Glycerol metabolism</keyword>
<evidence type="ECO:0000256" key="14">
    <source>
        <dbReference type="RuleBase" id="RU367023"/>
    </source>
</evidence>
<evidence type="ECO:0000256" key="13">
    <source>
        <dbReference type="ARBA" id="ARBA00023315"/>
    </source>
</evidence>
<evidence type="ECO:0000256" key="3">
    <source>
        <dbReference type="ARBA" id="ARBA00005189"/>
    </source>
</evidence>
<keyword evidence="6 14" id="KW-0808">Transferase</keyword>
<gene>
    <name evidence="15" type="ORF">CPOL0286_LOCUS1318</name>
</gene>
<evidence type="ECO:0000256" key="11">
    <source>
        <dbReference type="ARBA" id="ARBA00023098"/>
    </source>
</evidence>
<evidence type="ECO:0000256" key="12">
    <source>
        <dbReference type="ARBA" id="ARBA00023136"/>
    </source>
</evidence>
<organism evidence="15">
    <name type="scientific">Prymnesium polylepis</name>
    <dbReference type="NCBI Taxonomy" id="72548"/>
    <lineage>
        <taxon>Eukaryota</taxon>
        <taxon>Haptista</taxon>
        <taxon>Haptophyta</taxon>
        <taxon>Prymnesiophyceae</taxon>
        <taxon>Prymnesiales</taxon>
        <taxon>Prymnesiaceae</taxon>
        <taxon>Prymnesium</taxon>
    </lineage>
</organism>
<dbReference type="GO" id="GO:0005789">
    <property type="term" value="C:endoplasmic reticulum membrane"/>
    <property type="evidence" value="ECO:0007669"/>
    <property type="project" value="UniProtKB-SubCell"/>
</dbReference>
<keyword evidence="13" id="KW-0012">Acyltransferase</keyword>
<comment type="similarity">
    <text evidence="4 14">Belongs to the diacylglycerol acyltransferase family.</text>
</comment>
<evidence type="ECO:0000256" key="4">
    <source>
        <dbReference type="ARBA" id="ARBA00005420"/>
    </source>
</evidence>
<comment type="pathway">
    <text evidence="3">Lipid metabolism.</text>
</comment>
<evidence type="ECO:0000256" key="8">
    <source>
        <dbReference type="ARBA" id="ARBA00022798"/>
    </source>
</evidence>
<keyword evidence="11" id="KW-0443">Lipid metabolism</keyword>
<dbReference type="GO" id="GO:0019432">
    <property type="term" value="P:triglyceride biosynthetic process"/>
    <property type="evidence" value="ECO:0007669"/>
    <property type="project" value="TreeGrafter"/>
</dbReference>
<evidence type="ECO:0000256" key="10">
    <source>
        <dbReference type="ARBA" id="ARBA00022989"/>
    </source>
</evidence>
<dbReference type="InterPro" id="IPR007130">
    <property type="entry name" value="DAGAT"/>
</dbReference>
<evidence type="ECO:0000256" key="6">
    <source>
        <dbReference type="ARBA" id="ARBA00022679"/>
    </source>
</evidence>
<keyword evidence="9 14" id="KW-0256">Endoplasmic reticulum</keyword>
<reference evidence="15" key="1">
    <citation type="submission" date="2021-01" db="EMBL/GenBank/DDBJ databases">
        <authorList>
            <person name="Corre E."/>
            <person name="Pelletier E."/>
            <person name="Niang G."/>
            <person name="Scheremetjew M."/>
            <person name="Finn R."/>
            <person name="Kale V."/>
            <person name="Holt S."/>
            <person name="Cochrane G."/>
            <person name="Meng A."/>
            <person name="Brown T."/>
            <person name="Cohen L."/>
        </authorList>
    </citation>
    <scope>NUCLEOTIDE SEQUENCE</scope>
    <source>
        <strain evidence="15">UIO037</strain>
    </source>
</reference>
<evidence type="ECO:0000256" key="5">
    <source>
        <dbReference type="ARBA" id="ARBA00022516"/>
    </source>
</evidence>
<evidence type="ECO:0000313" key="15">
    <source>
        <dbReference type="EMBL" id="CAE2195964.1"/>
    </source>
</evidence>
<comment type="pathway">
    <text evidence="2">Glycerolipid metabolism; triacylglycerol biosynthesis.</text>
</comment>
<evidence type="ECO:0000256" key="2">
    <source>
        <dbReference type="ARBA" id="ARBA00004771"/>
    </source>
</evidence>
<name>A0A7S4M1N8_9EUKA</name>
<dbReference type="GO" id="GO:0006071">
    <property type="term" value="P:glycerol metabolic process"/>
    <property type="evidence" value="ECO:0007669"/>
    <property type="project" value="UniProtKB-KW"/>
</dbReference>
<dbReference type="PANTHER" id="PTHR12317:SF0">
    <property type="entry name" value="ACYLTRANSFERASE"/>
    <property type="match status" value="1"/>
</dbReference>
<evidence type="ECO:0000256" key="1">
    <source>
        <dbReference type="ARBA" id="ARBA00004477"/>
    </source>
</evidence>
<comment type="subcellular location">
    <subcellularLocation>
        <location evidence="1 14">Endoplasmic reticulum membrane</location>
        <topology evidence="1 14">Multi-pass membrane protein</topology>
    </subcellularLocation>
</comment>
<protein>
    <recommendedName>
        <fullName evidence="14">Acyltransferase</fullName>
        <ecNumber evidence="14">2.3.1.-</ecNumber>
    </recommendedName>
</protein>
<keyword evidence="7" id="KW-0812">Transmembrane</keyword>
<dbReference type="EMBL" id="HBKO01002615">
    <property type="protein sequence ID" value="CAE2195964.1"/>
    <property type="molecule type" value="Transcribed_RNA"/>
</dbReference>
<evidence type="ECO:0000256" key="9">
    <source>
        <dbReference type="ARBA" id="ARBA00022824"/>
    </source>
</evidence>
<sequence>MPMREQLYVAAAAYATWFASTLHHKDSISDWGSEKLAALISAALRRGGQALGIDSKMVLDGIEPEEFQRLRPVVMTILPHGAFMLGSLCLHLGRMRHDERVRPLRALAAGASVLLHIPGLRELLLLVGVRDANSATVDAAVTSGRSVVLNPGGVWEQVNTSHEREALYVQPSLGFIRLALRHGTPLLPMYGFGETQLWRTHGAFLKHRQWAAEHLRVGLPLVSGRLGTILPLALPYGHTLVVGKPIDVGPPNPSPSDADVQRVFELWSAEVHRIFDAHKHECLPPEVAAQGLTIEIRAARDASTSTEPPRSRL</sequence>
<keyword evidence="10" id="KW-1133">Transmembrane helix</keyword>
<dbReference type="Pfam" id="PF03982">
    <property type="entry name" value="DAGAT"/>
    <property type="match status" value="1"/>
</dbReference>
<dbReference type="PANTHER" id="PTHR12317">
    <property type="entry name" value="DIACYLGLYCEROL O-ACYLTRANSFERASE"/>
    <property type="match status" value="1"/>
</dbReference>